<dbReference type="AlphaFoldDB" id="A0A0K2SZE0"/>
<dbReference type="Pfam" id="PF04916">
    <property type="entry name" value="Phospholip_B"/>
    <property type="match status" value="1"/>
</dbReference>
<dbReference type="PANTHER" id="PTHR12370:SF3">
    <property type="entry name" value="PHOSPHOLIPASE B-LIKE 2-RELATED"/>
    <property type="match status" value="1"/>
</dbReference>
<comment type="function">
    <text evidence="7">Putative phospholipase.</text>
</comment>
<dbReference type="EMBL" id="HACA01001793">
    <property type="protein sequence ID" value="CDW19154.1"/>
    <property type="molecule type" value="Transcribed_RNA"/>
</dbReference>
<protein>
    <recommendedName>
        <fullName evidence="7">Phospholipase B-like</fullName>
        <ecNumber evidence="7">3.1.1.-</ecNumber>
    </recommendedName>
</protein>
<dbReference type="EC" id="3.1.1.-" evidence="7"/>
<evidence type="ECO:0000256" key="7">
    <source>
        <dbReference type="RuleBase" id="RU364138"/>
    </source>
</evidence>
<evidence type="ECO:0000256" key="4">
    <source>
        <dbReference type="ARBA" id="ARBA00022963"/>
    </source>
</evidence>
<sequence>MSVLHSKMEILKGSIFPIFLLINTRALGTSSLKHSLSYDGKDFTLLPGHVSGSNILLHGSFVNLINQTGWSILKINTMSHFPDNIQAYGAGYIEAYMTKDLIYNHWRNTIVGYCNGKEKICEGIQGFLSKNLNYIRSMTTNSKREKSSYWHHVALFYDQIRGITEGYNKYAPPGRSISAEDIFFMNVMGDVEDLEQVFSHRLNISLPDKVLGSGSCSALIRLLPGNRDLYAAHDTWNSYQSMLRIIKKYKFGLHWVLQKFPEKDDKHTIPGRSMSFSGYPGTVFSMDDFNVIPSSGLVSIETTIGNGNASLWQYVQPIGTVLEGIRATVANRLARSGGHWVSVFSKRNSGTYNNQWMVVDYKRFKPGEKIIRPGLLWVLEQIPGRIHYTDVTGVLKKIGYWPSYNSPYFKDIFNMSGGPEAVAKFGNWFSYEKTPRALIFKRDAPKVHNMGSMMKIMRYNDFRHDPISRCNCTPPYSAENAISARCDLNPKNGTYPFGALGHRSHGGTDMKITSFDLFMKGSFIAGGGPTYDSVEPFQWSKADFGKTTPHFGHPDKWAFKPIKVDWENAFNRDEDVV</sequence>
<keyword evidence="2" id="KW-0732">Signal</keyword>
<name>A0A0K2SZE0_LEPSM</name>
<evidence type="ECO:0000256" key="2">
    <source>
        <dbReference type="ARBA" id="ARBA00022729"/>
    </source>
</evidence>
<keyword evidence="5 7" id="KW-0443">Lipid metabolism</keyword>
<organism evidence="8">
    <name type="scientific">Lepeophtheirus salmonis</name>
    <name type="common">Salmon louse</name>
    <name type="synonym">Caligus salmonis</name>
    <dbReference type="NCBI Taxonomy" id="72036"/>
    <lineage>
        <taxon>Eukaryota</taxon>
        <taxon>Metazoa</taxon>
        <taxon>Ecdysozoa</taxon>
        <taxon>Arthropoda</taxon>
        <taxon>Crustacea</taxon>
        <taxon>Multicrustacea</taxon>
        <taxon>Hexanauplia</taxon>
        <taxon>Copepoda</taxon>
        <taxon>Siphonostomatoida</taxon>
        <taxon>Caligidae</taxon>
        <taxon>Lepeophtheirus</taxon>
    </lineage>
</organism>
<evidence type="ECO:0000256" key="5">
    <source>
        <dbReference type="ARBA" id="ARBA00023098"/>
    </source>
</evidence>
<accession>A0A0K2SZE0</accession>
<evidence type="ECO:0000256" key="3">
    <source>
        <dbReference type="ARBA" id="ARBA00022801"/>
    </source>
</evidence>
<proteinExistence type="inferred from homology"/>
<evidence type="ECO:0000256" key="1">
    <source>
        <dbReference type="ARBA" id="ARBA00007835"/>
    </source>
</evidence>
<dbReference type="GO" id="GO:0005576">
    <property type="term" value="C:extracellular region"/>
    <property type="evidence" value="ECO:0007669"/>
    <property type="project" value="TreeGrafter"/>
</dbReference>
<dbReference type="Gene3D" id="3.60.60.30">
    <property type="match status" value="1"/>
</dbReference>
<dbReference type="PANTHER" id="PTHR12370">
    <property type="entry name" value="PHOSPHOLIPASE B-RELATED"/>
    <property type="match status" value="1"/>
</dbReference>
<dbReference type="OrthoDB" id="443524at2759"/>
<dbReference type="InterPro" id="IPR007000">
    <property type="entry name" value="PLipase_B-like"/>
</dbReference>
<evidence type="ECO:0000256" key="6">
    <source>
        <dbReference type="ARBA" id="ARBA00023180"/>
    </source>
</evidence>
<evidence type="ECO:0000313" key="8">
    <source>
        <dbReference type="EMBL" id="CDW19154.1"/>
    </source>
</evidence>
<dbReference type="GO" id="GO:0004620">
    <property type="term" value="F:phospholipase activity"/>
    <property type="evidence" value="ECO:0007669"/>
    <property type="project" value="InterPro"/>
</dbReference>
<keyword evidence="3 7" id="KW-0378">Hydrolase</keyword>
<reference evidence="8" key="1">
    <citation type="submission" date="2014-05" db="EMBL/GenBank/DDBJ databases">
        <authorList>
            <person name="Chronopoulou M."/>
        </authorList>
    </citation>
    <scope>NUCLEOTIDE SEQUENCE</scope>
    <source>
        <tissue evidence="8">Whole organism</tissue>
    </source>
</reference>
<comment type="similarity">
    <text evidence="1 7">Belongs to the phospholipase B-like family.</text>
</comment>
<dbReference type="GO" id="GO:0009395">
    <property type="term" value="P:phospholipid catabolic process"/>
    <property type="evidence" value="ECO:0007669"/>
    <property type="project" value="TreeGrafter"/>
</dbReference>
<keyword evidence="6" id="KW-0325">Glycoprotein</keyword>
<keyword evidence="4 7" id="KW-0442">Lipid degradation</keyword>